<sequence length="136" mass="14488">MTSTLDFPVTPAVPPTAVALLRQAEDGLTEAARQSHPAYRFADAYLCALRAAAALLAVRGRPHRGRAKPTSVWTLLSSVAPEMREWAAFFASCSGTRAAVQAGLVDRVGPRAADDLARQAGLFVALVHRAVHGSRR</sequence>
<dbReference type="Pfam" id="PF18726">
    <property type="entry name" value="HEPN_SAV_6107"/>
    <property type="match status" value="1"/>
</dbReference>
<protein>
    <recommendedName>
        <fullName evidence="1">SAV-6107-like HEPN domain-containing protein</fullName>
    </recommendedName>
</protein>
<reference evidence="2" key="1">
    <citation type="journal article" date="2014" name="Int. J. Syst. Evol. Microbiol.">
        <title>Complete genome sequence of Corynebacterium casei LMG S-19264T (=DSM 44701T), isolated from a smear-ripened cheese.</title>
        <authorList>
            <consortium name="US DOE Joint Genome Institute (JGI-PGF)"/>
            <person name="Walter F."/>
            <person name="Albersmeier A."/>
            <person name="Kalinowski J."/>
            <person name="Ruckert C."/>
        </authorList>
    </citation>
    <scope>NUCLEOTIDE SEQUENCE</scope>
    <source>
        <strain evidence="2">JCM 3276</strain>
    </source>
</reference>
<dbReference type="AlphaFoldDB" id="A0A918GIM7"/>
<name>A0A918GIM7_9PSEU</name>
<dbReference type="RefSeq" id="WP_189211918.1">
    <property type="nucleotide sequence ID" value="NZ_BMRB01000003.1"/>
</dbReference>
<keyword evidence="3" id="KW-1185">Reference proteome</keyword>
<comment type="caution">
    <text evidence="2">The sequence shown here is derived from an EMBL/GenBank/DDBJ whole genome shotgun (WGS) entry which is preliminary data.</text>
</comment>
<feature type="domain" description="SAV-6107-like HEPN" evidence="1">
    <location>
        <begin position="31"/>
        <end position="127"/>
    </location>
</feature>
<evidence type="ECO:0000313" key="3">
    <source>
        <dbReference type="Proteomes" id="UP000660680"/>
    </source>
</evidence>
<dbReference type="Proteomes" id="UP000660680">
    <property type="component" value="Unassembled WGS sequence"/>
</dbReference>
<gene>
    <name evidence="2" type="ORF">GCM10010171_38440</name>
</gene>
<evidence type="ECO:0000259" key="1">
    <source>
        <dbReference type="Pfam" id="PF18726"/>
    </source>
</evidence>
<dbReference type="EMBL" id="BMRB01000003">
    <property type="protein sequence ID" value="GGS40313.1"/>
    <property type="molecule type" value="Genomic_DNA"/>
</dbReference>
<dbReference type="InterPro" id="IPR040891">
    <property type="entry name" value="HEPN_SAV_6107"/>
</dbReference>
<proteinExistence type="predicted"/>
<accession>A0A918GIM7</accession>
<reference evidence="2" key="2">
    <citation type="submission" date="2020-09" db="EMBL/GenBank/DDBJ databases">
        <authorList>
            <person name="Sun Q."/>
            <person name="Ohkuma M."/>
        </authorList>
    </citation>
    <scope>NUCLEOTIDE SEQUENCE</scope>
    <source>
        <strain evidence="2">JCM 3276</strain>
    </source>
</reference>
<organism evidence="2 3">
    <name type="scientific">Actinokineospora fastidiosa</name>
    <dbReference type="NCBI Taxonomy" id="1816"/>
    <lineage>
        <taxon>Bacteria</taxon>
        <taxon>Bacillati</taxon>
        <taxon>Actinomycetota</taxon>
        <taxon>Actinomycetes</taxon>
        <taxon>Pseudonocardiales</taxon>
        <taxon>Pseudonocardiaceae</taxon>
        <taxon>Actinokineospora</taxon>
    </lineage>
</organism>
<evidence type="ECO:0000313" key="2">
    <source>
        <dbReference type="EMBL" id="GGS40313.1"/>
    </source>
</evidence>